<protein>
    <submittedName>
        <fullName evidence="1">Four-carbon acid sugar kinase family protein</fullName>
    </submittedName>
</protein>
<name>A0ACC7Y4D3_9ACTN</name>
<keyword evidence="1" id="KW-0808">Transferase</keyword>
<evidence type="ECO:0000313" key="1">
    <source>
        <dbReference type="EMBL" id="NUV76839.1"/>
    </source>
</evidence>
<evidence type="ECO:0000313" key="2">
    <source>
        <dbReference type="Proteomes" id="UP000556843"/>
    </source>
</evidence>
<keyword evidence="1" id="KW-0418">Kinase</keyword>
<gene>
    <name evidence="1" type="ORF">G6W56_22330</name>
</gene>
<reference evidence="1" key="1">
    <citation type="submission" date="2020-03" db="EMBL/GenBank/DDBJ databases">
        <title>Complete genome sequence of sixteen Streptomyces strains facilitates identification of candidate genes involved in plant growth-promotion in grain legumes and cereals.</title>
        <authorList>
            <person name="Gopalakrishnan S."/>
            <person name="Thakur V."/>
            <person name="Saxena R."/>
            <person name="Vadlamudi S."/>
            <person name="Purohit S."/>
            <person name="Kumar V."/>
            <person name="Rathore A."/>
            <person name="Chitikineni A."/>
            <person name="Varshney R.K."/>
        </authorList>
    </citation>
    <scope>NUCLEOTIDE SEQUENCE</scope>
    <source>
        <strain evidence="1">CAI-93</strain>
    </source>
</reference>
<proteinExistence type="predicted"/>
<dbReference type="EMBL" id="JAANNW010000021">
    <property type="protein sequence ID" value="NUV76839.1"/>
    <property type="molecule type" value="Genomic_DNA"/>
</dbReference>
<dbReference type="Proteomes" id="UP000556843">
    <property type="component" value="Unassembled WGS sequence"/>
</dbReference>
<accession>A0ACC7Y4D3</accession>
<comment type="caution">
    <text evidence="1">The sequence shown here is derived from an EMBL/GenBank/DDBJ whole genome shotgun (WGS) entry which is preliminary data.</text>
</comment>
<organism evidence="1 2">
    <name type="scientific">Streptomyces fungicidicus</name>
    <dbReference type="NCBI Taxonomy" id="68203"/>
    <lineage>
        <taxon>Bacteria</taxon>
        <taxon>Bacillati</taxon>
        <taxon>Actinomycetota</taxon>
        <taxon>Actinomycetes</taxon>
        <taxon>Kitasatosporales</taxon>
        <taxon>Streptomycetaceae</taxon>
        <taxon>Streptomyces</taxon>
    </lineage>
</organism>
<keyword evidence="2" id="KW-1185">Reference proteome</keyword>
<sequence length="422" mass="43412">MPTLGAIADDFTGATDLATMLVSRGFRTLVAIGADAVDPEASAGADAVVVALKSRTAPVEQAVADSLAALRALRAAGCRRYYFKYCSTFDSTPRGNIGPVADALLEAVHADRTVVVPAFPATGRTVRDGLLYVHGEPLDRSPMRHHPLTPMTDASLARLLRPQTRHPVRQIPLDTVRAGTAEMRAAVDAPEASGALLVVDAETDDDLRTVSAATAHLGLVTGAAGLALGLTGPRPGAARATPASVPGDPAAVLSGSASSTTRAQVAHGRAHLPHRKLDVTALRHDLPATVAGLTAFAREQWRLDPARPPLFYAVDDLADLERTTPPGQAPASALIEEALAALAVALVEDGARRLLVAGGETSGAVVTALEVRGLAIGAPLAPGVTWARAETGTGGGRNIDLALKSGNFGGTDIFTEAWSALV</sequence>